<dbReference type="SUPFAM" id="SSF75304">
    <property type="entry name" value="Amidase signature (AS) enzymes"/>
    <property type="match status" value="1"/>
</dbReference>
<sequence length="122" mass="12737">MTICDEFFYSLTGANEHYGTPINCRAPGRLPGGSSSGSAAAVAAGLADVSLGSDTGGSVRIPASFCGLWGIRPTFGRVSLKGARAMAPSFDTVGWFANDVLMLSRLAQVLLKGKPQETKIKR</sequence>
<name>A0A382KA48_9ZZZZ</name>
<dbReference type="EMBL" id="UINC01079631">
    <property type="protein sequence ID" value="SVC21804.1"/>
    <property type="molecule type" value="Genomic_DNA"/>
</dbReference>
<gene>
    <name evidence="2" type="ORF">METZ01_LOCUS274658</name>
</gene>
<feature type="domain" description="Amidase" evidence="1">
    <location>
        <begin position="2"/>
        <end position="117"/>
    </location>
</feature>
<dbReference type="PANTHER" id="PTHR46310">
    <property type="entry name" value="AMIDASE 1"/>
    <property type="match status" value="1"/>
</dbReference>
<dbReference type="InterPro" id="IPR023631">
    <property type="entry name" value="Amidase_dom"/>
</dbReference>
<dbReference type="PROSITE" id="PS00571">
    <property type="entry name" value="AMIDASES"/>
    <property type="match status" value="1"/>
</dbReference>
<organism evidence="2">
    <name type="scientific">marine metagenome</name>
    <dbReference type="NCBI Taxonomy" id="408172"/>
    <lineage>
        <taxon>unclassified sequences</taxon>
        <taxon>metagenomes</taxon>
        <taxon>ecological metagenomes</taxon>
    </lineage>
</organism>
<dbReference type="InterPro" id="IPR020556">
    <property type="entry name" value="Amidase_CS"/>
</dbReference>
<dbReference type="AlphaFoldDB" id="A0A382KA48"/>
<evidence type="ECO:0000313" key="2">
    <source>
        <dbReference type="EMBL" id="SVC21804.1"/>
    </source>
</evidence>
<proteinExistence type="predicted"/>
<accession>A0A382KA48</accession>
<protein>
    <recommendedName>
        <fullName evidence="1">Amidase domain-containing protein</fullName>
    </recommendedName>
</protein>
<dbReference type="InterPro" id="IPR036928">
    <property type="entry name" value="AS_sf"/>
</dbReference>
<dbReference type="PANTHER" id="PTHR46310:SF7">
    <property type="entry name" value="AMIDASE 1"/>
    <property type="match status" value="1"/>
</dbReference>
<evidence type="ECO:0000259" key="1">
    <source>
        <dbReference type="Pfam" id="PF01425"/>
    </source>
</evidence>
<dbReference type="Pfam" id="PF01425">
    <property type="entry name" value="Amidase"/>
    <property type="match status" value="1"/>
</dbReference>
<reference evidence="2" key="1">
    <citation type="submission" date="2018-05" db="EMBL/GenBank/DDBJ databases">
        <authorList>
            <person name="Lanie J.A."/>
            <person name="Ng W.-L."/>
            <person name="Kazmierczak K.M."/>
            <person name="Andrzejewski T.M."/>
            <person name="Davidsen T.M."/>
            <person name="Wayne K.J."/>
            <person name="Tettelin H."/>
            <person name="Glass J.I."/>
            <person name="Rusch D."/>
            <person name="Podicherti R."/>
            <person name="Tsui H.-C.T."/>
            <person name="Winkler M.E."/>
        </authorList>
    </citation>
    <scope>NUCLEOTIDE SEQUENCE</scope>
</reference>
<feature type="non-terminal residue" evidence="2">
    <location>
        <position position="122"/>
    </location>
</feature>
<dbReference type="Gene3D" id="3.90.1300.10">
    <property type="entry name" value="Amidase signature (AS) domain"/>
    <property type="match status" value="1"/>
</dbReference>